<reference evidence="6" key="1">
    <citation type="submission" date="2022-08" db="EMBL/GenBank/DDBJ databases">
        <authorList>
            <person name="Somphong A."/>
            <person name="Phongsopitanun W."/>
        </authorList>
    </citation>
    <scope>NUCLEOTIDE SEQUENCE</scope>
    <source>
        <strain evidence="6">LP05-1</strain>
    </source>
</reference>
<feature type="compositionally biased region" description="Low complexity" evidence="3">
    <location>
        <begin position="31"/>
        <end position="53"/>
    </location>
</feature>
<feature type="signal peptide" evidence="4">
    <location>
        <begin position="1"/>
        <end position="27"/>
    </location>
</feature>
<dbReference type="RefSeq" id="WP_258789590.1">
    <property type="nucleotide sequence ID" value="NZ_JANUGQ010000021.1"/>
</dbReference>
<feature type="domain" description="LysM" evidence="5">
    <location>
        <begin position="190"/>
        <end position="239"/>
    </location>
</feature>
<evidence type="ECO:0000259" key="5">
    <source>
        <dbReference type="PROSITE" id="PS51782"/>
    </source>
</evidence>
<dbReference type="InterPro" id="IPR010618">
    <property type="entry name" value="RPF"/>
</dbReference>
<evidence type="ECO:0000313" key="7">
    <source>
        <dbReference type="Proteomes" id="UP001431313"/>
    </source>
</evidence>
<sequence>MPTFRLGPVSALAAALLALSAAPVAHAAPAPAARPAAPAGPEAAPAPGLTRAPGPVPAPAPRSTPAPGPAAAVPAGRPVTAPPPAPGAHGHPHYDEVETVPYACAAEGWPWSCVASCESSGRWDLNTGNGFYGGLQFRQSTWEQYGGLGHAKRADLATKEQQITVAQEVLRWQGWGAWPECSKKYGLSGRAHTVQPGDTLSAVARRFSVKGGWEALYAANKAVVGPDPGKIKPGMLLTLP</sequence>
<evidence type="ECO:0000313" key="6">
    <source>
        <dbReference type="EMBL" id="MCS0638318.1"/>
    </source>
</evidence>
<accession>A0ABT2CLL5</accession>
<feature type="compositionally biased region" description="Low complexity" evidence="3">
    <location>
        <begin position="69"/>
        <end position="79"/>
    </location>
</feature>
<evidence type="ECO:0000256" key="2">
    <source>
        <dbReference type="ARBA" id="ARBA00022801"/>
    </source>
</evidence>
<dbReference type="Proteomes" id="UP001431313">
    <property type="component" value="Unassembled WGS sequence"/>
</dbReference>
<name>A0ABT2CLL5_9ACTN</name>
<proteinExistence type="inferred from homology"/>
<evidence type="ECO:0000256" key="3">
    <source>
        <dbReference type="SAM" id="MobiDB-lite"/>
    </source>
</evidence>
<organism evidence="6 7">
    <name type="scientific">Streptomyces pyxinae</name>
    <dbReference type="NCBI Taxonomy" id="2970734"/>
    <lineage>
        <taxon>Bacteria</taxon>
        <taxon>Bacillati</taxon>
        <taxon>Actinomycetota</taxon>
        <taxon>Actinomycetes</taxon>
        <taxon>Kitasatosporales</taxon>
        <taxon>Streptomycetaceae</taxon>
        <taxon>Streptomyces</taxon>
    </lineage>
</organism>
<keyword evidence="4" id="KW-0732">Signal</keyword>
<keyword evidence="7" id="KW-1185">Reference proteome</keyword>
<dbReference type="Gene3D" id="1.10.530.10">
    <property type="match status" value="1"/>
</dbReference>
<dbReference type="InterPro" id="IPR018392">
    <property type="entry name" value="LysM"/>
</dbReference>
<comment type="similarity">
    <text evidence="1">Belongs to the transglycosylase family. Rpf subfamily.</text>
</comment>
<dbReference type="CDD" id="cd13925">
    <property type="entry name" value="RPF"/>
    <property type="match status" value="1"/>
</dbReference>
<feature type="chain" id="PRO_5045956681" evidence="4">
    <location>
        <begin position="28"/>
        <end position="240"/>
    </location>
</feature>
<feature type="compositionally biased region" description="Pro residues" evidence="3">
    <location>
        <begin position="54"/>
        <end position="68"/>
    </location>
</feature>
<dbReference type="Pfam" id="PF01476">
    <property type="entry name" value="LysM"/>
    <property type="match status" value="1"/>
</dbReference>
<dbReference type="EMBL" id="JANUGQ010000021">
    <property type="protein sequence ID" value="MCS0638318.1"/>
    <property type="molecule type" value="Genomic_DNA"/>
</dbReference>
<protein>
    <submittedName>
        <fullName evidence="6">LysM peptidoglycan-binding domain-containing protein</fullName>
    </submittedName>
</protein>
<comment type="caution">
    <text evidence="6">The sequence shown here is derived from an EMBL/GenBank/DDBJ whole genome shotgun (WGS) entry which is preliminary data.</text>
</comment>
<dbReference type="InterPro" id="IPR036779">
    <property type="entry name" value="LysM_dom_sf"/>
</dbReference>
<dbReference type="CDD" id="cd00118">
    <property type="entry name" value="LysM"/>
    <property type="match status" value="1"/>
</dbReference>
<dbReference type="SMART" id="SM00257">
    <property type="entry name" value="LysM"/>
    <property type="match status" value="1"/>
</dbReference>
<feature type="region of interest" description="Disordered" evidence="3">
    <location>
        <begin position="31"/>
        <end position="93"/>
    </location>
</feature>
<evidence type="ECO:0000256" key="1">
    <source>
        <dbReference type="ARBA" id="ARBA00010830"/>
    </source>
</evidence>
<dbReference type="PROSITE" id="PS51782">
    <property type="entry name" value="LYSM"/>
    <property type="match status" value="1"/>
</dbReference>
<dbReference type="Pfam" id="PF06737">
    <property type="entry name" value="Transglycosylas"/>
    <property type="match status" value="1"/>
</dbReference>
<dbReference type="SUPFAM" id="SSF54106">
    <property type="entry name" value="LysM domain"/>
    <property type="match status" value="1"/>
</dbReference>
<dbReference type="InterPro" id="IPR023346">
    <property type="entry name" value="Lysozyme-like_dom_sf"/>
</dbReference>
<gene>
    <name evidence="6" type="ORF">NX801_22215</name>
</gene>
<keyword evidence="2" id="KW-0378">Hydrolase</keyword>
<evidence type="ECO:0000256" key="4">
    <source>
        <dbReference type="SAM" id="SignalP"/>
    </source>
</evidence>
<dbReference type="SUPFAM" id="SSF53955">
    <property type="entry name" value="Lysozyme-like"/>
    <property type="match status" value="1"/>
</dbReference>
<dbReference type="Gene3D" id="3.10.350.10">
    <property type="entry name" value="LysM domain"/>
    <property type="match status" value="1"/>
</dbReference>